<sequence>MIKTPWTLPLVLVVCLTAGFFFQASAEEPAKPKSPAPAKKAKASAPGEPTPSLAKPDYLPEQARGLLRQKMERHGQDARDLMFGVTLLQYDIARAAAQRISTEPRLVRPLPGGEGELNALLPERFFVLQDEARLRARAVSEAAEKRDDKALAEGYGRLVETCVACHSAYLNHR</sequence>
<dbReference type="KEGG" id="sur:STAUR_6688"/>
<evidence type="ECO:0000313" key="4">
    <source>
        <dbReference type="EMBL" id="EAU65306.1"/>
    </source>
</evidence>
<reference evidence="3 5" key="2">
    <citation type="journal article" date="2011" name="Mol. Biol. Evol.">
        <title>Comparative genomic analysis of fruiting body formation in Myxococcales.</title>
        <authorList>
            <person name="Huntley S."/>
            <person name="Hamann N."/>
            <person name="Wegener-Feldbrugge S."/>
            <person name="Treuner-Lange A."/>
            <person name="Kube M."/>
            <person name="Reinhardt R."/>
            <person name="Klages S."/>
            <person name="Muller R."/>
            <person name="Ronning C.M."/>
            <person name="Nierman W.C."/>
            <person name="Sogaard-Andersen L."/>
        </authorList>
    </citation>
    <scope>NUCLEOTIDE SEQUENCE [LARGE SCALE GENOMIC DNA]</scope>
    <source>
        <strain evidence="3 5">DW4/3-1</strain>
    </source>
</reference>
<dbReference type="PATRIC" id="fig|378806.16.peg.4326"/>
<dbReference type="GO" id="GO:0020037">
    <property type="term" value="F:heme binding"/>
    <property type="evidence" value="ECO:0007669"/>
    <property type="project" value="InterPro"/>
</dbReference>
<dbReference type="AlphaFoldDB" id="Q08XW4"/>
<evidence type="ECO:0008006" key="7">
    <source>
        <dbReference type="Google" id="ProtNLM"/>
    </source>
</evidence>
<dbReference type="Proteomes" id="UP000032702">
    <property type="component" value="Unassembled WGS sequence"/>
</dbReference>
<gene>
    <name evidence="3" type="ordered locus">STAUR_6688</name>
    <name evidence="4" type="ORF">STIAU_8081</name>
</gene>
<evidence type="ECO:0000313" key="3">
    <source>
        <dbReference type="EMBL" id="ADO74445.1"/>
    </source>
</evidence>
<dbReference type="Proteomes" id="UP000001351">
    <property type="component" value="Chromosome"/>
</dbReference>
<dbReference type="EMBL" id="AAMD01000086">
    <property type="protein sequence ID" value="EAU65306.1"/>
    <property type="molecule type" value="Genomic_DNA"/>
</dbReference>
<keyword evidence="5" id="KW-1185">Reference proteome</keyword>
<evidence type="ECO:0000313" key="6">
    <source>
        <dbReference type="Proteomes" id="UP000032702"/>
    </source>
</evidence>
<evidence type="ECO:0000313" key="5">
    <source>
        <dbReference type="Proteomes" id="UP000001351"/>
    </source>
</evidence>
<organism evidence="4 6">
    <name type="scientific">Stigmatella aurantiaca (strain DW4/3-1)</name>
    <dbReference type="NCBI Taxonomy" id="378806"/>
    <lineage>
        <taxon>Bacteria</taxon>
        <taxon>Pseudomonadati</taxon>
        <taxon>Myxococcota</taxon>
        <taxon>Myxococcia</taxon>
        <taxon>Myxococcales</taxon>
        <taxon>Cystobacterineae</taxon>
        <taxon>Archangiaceae</taxon>
        <taxon>Stigmatella</taxon>
    </lineage>
</organism>
<dbReference type="RefSeq" id="WP_002615450.1">
    <property type="nucleotide sequence ID" value="NC_014623.1"/>
</dbReference>
<dbReference type="SUPFAM" id="SSF47175">
    <property type="entry name" value="Cytochromes"/>
    <property type="match status" value="1"/>
</dbReference>
<dbReference type="GO" id="GO:0009055">
    <property type="term" value="F:electron transfer activity"/>
    <property type="evidence" value="ECO:0007669"/>
    <property type="project" value="InterPro"/>
</dbReference>
<dbReference type="GO" id="GO:0005506">
    <property type="term" value="F:iron ion binding"/>
    <property type="evidence" value="ECO:0007669"/>
    <property type="project" value="InterPro"/>
</dbReference>
<protein>
    <recommendedName>
        <fullName evidence="7">Cytochrome c</fullName>
    </recommendedName>
</protein>
<proteinExistence type="predicted"/>
<dbReference type="STRING" id="378806.STAUR_6688"/>
<evidence type="ECO:0000256" key="1">
    <source>
        <dbReference type="SAM" id="MobiDB-lite"/>
    </source>
</evidence>
<dbReference type="GO" id="GO:0022900">
    <property type="term" value="P:electron transport chain"/>
    <property type="evidence" value="ECO:0007669"/>
    <property type="project" value="InterPro"/>
</dbReference>
<evidence type="ECO:0000256" key="2">
    <source>
        <dbReference type="SAM" id="SignalP"/>
    </source>
</evidence>
<accession>Q08XW4</accession>
<dbReference type="InterPro" id="IPR010980">
    <property type="entry name" value="Cyt_c/b562"/>
</dbReference>
<feature type="signal peptide" evidence="2">
    <location>
        <begin position="1"/>
        <end position="26"/>
    </location>
</feature>
<dbReference type="OrthoDB" id="5526015at2"/>
<dbReference type="EMBL" id="CP002271">
    <property type="protein sequence ID" value="ADO74445.1"/>
    <property type="molecule type" value="Genomic_DNA"/>
</dbReference>
<dbReference type="eggNOG" id="ENOG5032NI1">
    <property type="taxonomic scope" value="Bacteria"/>
</dbReference>
<keyword evidence="2" id="KW-0732">Signal</keyword>
<dbReference type="Gene3D" id="1.20.120.10">
    <property type="entry name" value="Cytochrome c/b562"/>
    <property type="match status" value="1"/>
</dbReference>
<reference evidence="4 6" key="1">
    <citation type="submission" date="2006-04" db="EMBL/GenBank/DDBJ databases">
        <authorList>
            <person name="Nierman W.C."/>
        </authorList>
    </citation>
    <scope>NUCLEOTIDE SEQUENCE [LARGE SCALE GENOMIC DNA]</scope>
    <source>
        <strain evidence="4 6">DW4/3-1</strain>
    </source>
</reference>
<name>Q08XW4_STIAD</name>
<feature type="chain" id="PRO_5010840167" description="Cytochrome c" evidence="2">
    <location>
        <begin position="27"/>
        <end position="173"/>
    </location>
</feature>
<feature type="region of interest" description="Disordered" evidence="1">
    <location>
        <begin position="27"/>
        <end position="59"/>
    </location>
</feature>
<dbReference type="HOGENOM" id="CLU_1546662_0_0_7"/>